<name>A0ABW2SFW5_9BURK</name>
<gene>
    <name evidence="2" type="ORF">ACFQU0_17865</name>
</gene>
<feature type="region of interest" description="Disordered" evidence="1">
    <location>
        <begin position="1"/>
        <end position="21"/>
    </location>
</feature>
<dbReference type="Proteomes" id="UP001596457">
    <property type="component" value="Unassembled WGS sequence"/>
</dbReference>
<dbReference type="RefSeq" id="WP_382203088.1">
    <property type="nucleotide sequence ID" value="NZ_JBHTBZ010000062.1"/>
</dbReference>
<feature type="compositionally biased region" description="Polar residues" evidence="1">
    <location>
        <begin position="1"/>
        <end position="13"/>
    </location>
</feature>
<organism evidence="2 3">
    <name type="scientific">Hydrogenophaga defluvii</name>
    <dbReference type="NCBI Taxonomy" id="249410"/>
    <lineage>
        <taxon>Bacteria</taxon>
        <taxon>Pseudomonadati</taxon>
        <taxon>Pseudomonadota</taxon>
        <taxon>Betaproteobacteria</taxon>
        <taxon>Burkholderiales</taxon>
        <taxon>Comamonadaceae</taxon>
        <taxon>Hydrogenophaga</taxon>
    </lineage>
</organism>
<keyword evidence="3" id="KW-1185">Reference proteome</keyword>
<evidence type="ECO:0000256" key="1">
    <source>
        <dbReference type="SAM" id="MobiDB-lite"/>
    </source>
</evidence>
<proteinExistence type="predicted"/>
<evidence type="ECO:0000313" key="2">
    <source>
        <dbReference type="EMBL" id="MFC7462297.1"/>
    </source>
</evidence>
<evidence type="ECO:0000313" key="3">
    <source>
        <dbReference type="Proteomes" id="UP001596457"/>
    </source>
</evidence>
<sequence>MLKLPSHQSNSPQEKARSGAGIYSHNGAQVFIEIMPPPNINAISILGLCAPRKRQPMTTIWAKKNRHSGGFSGQCPSLNLRQ</sequence>
<comment type="caution">
    <text evidence="2">The sequence shown here is derived from an EMBL/GenBank/DDBJ whole genome shotgun (WGS) entry which is preliminary data.</text>
</comment>
<dbReference type="EMBL" id="JBHTBZ010000062">
    <property type="protein sequence ID" value="MFC7462297.1"/>
    <property type="molecule type" value="Genomic_DNA"/>
</dbReference>
<accession>A0ABW2SFW5</accession>
<protein>
    <submittedName>
        <fullName evidence="2">Uncharacterized protein</fullName>
    </submittedName>
</protein>
<reference evidence="3" key="1">
    <citation type="journal article" date="2019" name="Int. J. Syst. Evol. Microbiol.">
        <title>The Global Catalogue of Microorganisms (GCM) 10K type strain sequencing project: providing services to taxonomists for standard genome sequencing and annotation.</title>
        <authorList>
            <consortium name="The Broad Institute Genomics Platform"/>
            <consortium name="The Broad Institute Genome Sequencing Center for Infectious Disease"/>
            <person name="Wu L."/>
            <person name="Ma J."/>
        </authorList>
    </citation>
    <scope>NUCLEOTIDE SEQUENCE [LARGE SCALE GENOMIC DNA]</scope>
    <source>
        <strain evidence="3">CCUG 53903</strain>
    </source>
</reference>